<feature type="compositionally biased region" description="Pro residues" evidence="1">
    <location>
        <begin position="12"/>
        <end position="23"/>
    </location>
</feature>
<sequence>MTPPSSKTPSDSPLPPPKGPPSAPSTAPHSPFLTALTSKGFSPNFARSLLRT</sequence>
<keyword evidence="3" id="KW-1185">Reference proteome</keyword>
<dbReference type="EMBL" id="CYRY02001426">
    <property type="protein sequence ID" value="VCW66070.1"/>
    <property type="molecule type" value="Genomic_DNA"/>
</dbReference>
<protein>
    <submittedName>
        <fullName evidence="2">Uncharacterized protein</fullName>
    </submittedName>
</protein>
<name>A0A9X9LEE1_GULGU</name>
<evidence type="ECO:0000313" key="2">
    <source>
        <dbReference type="EMBL" id="VCW66070.1"/>
    </source>
</evidence>
<evidence type="ECO:0000256" key="1">
    <source>
        <dbReference type="SAM" id="MobiDB-lite"/>
    </source>
</evidence>
<reference evidence="2 3" key="1">
    <citation type="submission" date="2018-10" db="EMBL/GenBank/DDBJ databases">
        <authorList>
            <person name="Ekblom R."/>
            <person name="Jareborg N."/>
        </authorList>
    </citation>
    <scope>NUCLEOTIDE SEQUENCE [LARGE SCALE GENOMIC DNA]</scope>
    <source>
        <tissue evidence="2">Muscle</tissue>
    </source>
</reference>
<comment type="caution">
    <text evidence="2">The sequence shown here is derived from an EMBL/GenBank/DDBJ whole genome shotgun (WGS) entry which is preliminary data.</text>
</comment>
<feature type="compositionally biased region" description="Low complexity" evidence="1">
    <location>
        <begin position="1"/>
        <end position="11"/>
    </location>
</feature>
<dbReference type="AlphaFoldDB" id="A0A9X9LEE1"/>
<dbReference type="Proteomes" id="UP000269945">
    <property type="component" value="Unassembled WGS sequence"/>
</dbReference>
<accession>A0A9X9LEE1</accession>
<organism evidence="2 3">
    <name type="scientific">Gulo gulo</name>
    <name type="common">Wolverine</name>
    <name type="synonym">Gluton</name>
    <dbReference type="NCBI Taxonomy" id="48420"/>
    <lineage>
        <taxon>Eukaryota</taxon>
        <taxon>Metazoa</taxon>
        <taxon>Chordata</taxon>
        <taxon>Craniata</taxon>
        <taxon>Vertebrata</taxon>
        <taxon>Euteleostomi</taxon>
        <taxon>Mammalia</taxon>
        <taxon>Eutheria</taxon>
        <taxon>Laurasiatheria</taxon>
        <taxon>Carnivora</taxon>
        <taxon>Caniformia</taxon>
        <taxon>Musteloidea</taxon>
        <taxon>Mustelidae</taxon>
        <taxon>Guloninae</taxon>
        <taxon>Gulo</taxon>
    </lineage>
</organism>
<feature type="region of interest" description="Disordered" evidence="1">
    <location>
        <begin position="1"/>
        <end position="39"/>
    </location>
</feature>
<gene>
    <name evidence="2" type="ORF">BN2614_LOCUS4</name>
</gene>
<proteinExistence type="predicted"/>
<evidence type="ECO:0000313" key="3">
    <source>
        <dbReference type="Proteomes" id="UP000269945"/>
    </source>
</evidence>
<feature type="non-terminal residue" evidence="2">
    <location>
        <position position="52"/>
    </location>
</feature>